<comment type="similarity">
    <text evidence="1">Belongs to the synapsin family.</text>
</comment>
<dbReference type="EMBL" id="MDYQ01000143">
    <property type="protein sequence ID" value="PRP80621.1"/>
    <property type="molecule type" value="Genomic_DNA"/>
</dbReference>
<dbReference type="InParanoid" id="A0A2P6N9J9"/>
<dbReference type="SUPFAM" id="SSF56059">
    <property type="entry name" value="Glutathione synthetase ATP-binding domain-like"/>
    <property type="match status" value="1"/>
</dbReference>
<protein>
    <submittedName>
        <fullName evidence="9">Synapsin II</fullName>
    </submittedName>
</protein>
<comment type="caution">
    <text evidence="9">The sequence shown here is derived from an EMBL/GenBank/DDBJ whole genome shotgun (WGS) entry which is preliminary data.</text>
</comment>
<feature type="domain" description="Synapsin pre-ATP-grasp" evidence="7">
    <location>
        <begin position="6"/>
        <end position="105"/>
    </location>
</feature>
<keyword evidence="6" id="KW-0812">Transmembrane</keyword>
<proteinExistence type="inferred from homology"/>
<evidence type="ECO:0000313" key="9">
    <source>
        <dbReference type="EMBL" id="PRP80621.1"/>
    </source>
</evidence>
<keyword evidence="5" id="KW-0175">Coiled coil</keyword>
<evidence type="ECO:0000256" key="4">
    <source>
        <dbReference type="ARBA" id="ARBA00034103"/>
    </source>
</evidence>
<dbReference type="GO" id="GO:0005524">
    <property type="term" value="F:ATP binding"/>
    <property type="evidence" value="ECO:0007669"/>
    <property type="project" value="InterPro"/>
</dbReference>
<comment type="subcellular location">
    <subcellularLocation>
        <location evidence="4">Synapse</location>
    </subcellularLocation>
</comment>
<keyword evidence="6" id="KW-0472">Membrane</keyword>
<feature type="domain" description="Synapsin ATP-binding" evidence="8">
    <location>
        <begin position="107"/>
        <end position="305"/>
    </location>
</feature>
<dbReference type="PANTHER" id="PTHR10841">
    <property type="entry name" value="SYNAPSIN"/>
    <property type="match status" value="1"/>
</dbReference>
<sequence>MSGGRRLLVIASDQDDYISLFRDVTIDGQKIEVEQAEWTHIQLSSYPHAGVVLSLAASTPVGSYKRNQSRIFRPDFVLIRMISHGLPTQDHRNLVYGLQHYNVPCINSLQSVISNFERPNMYGALRSIQQRLGKETFPLIEQYYYSGFQQMAMTPKYPIVVKVGHVHSGYGKTLLRSHQEFIDLASIIALHPDYCTTEPFINSAYDVRIQKIGDHYRAYRRTGSGWKGGVNALEDTPVTETYKMWADECSKLFGGMDILAIDVVHCSETNKDYIIELNECSIGLGKNHEIEDNNIIRDLVVKRMTEAFANKTIEPKQESSTTNAYKSLEVELINLENVKLEIEQSLKKANQKVAFLQGTNSELKKRNNAFFRRGFGFGFTFGVGFSTALLVSYLAYRWKKQ</sequence>
<keyword evidence="2" id="KW-0597">Phosphoprotein</keyword>
<dbReference type="OrthoDB" id="10249572at2759"/>
<keyword evidence="6" id="KW-1133">Transmembrane helix</keyword>
<evidence type="ECO:0000259" key="7">
    <source>
        <dbReference type="Pfam" id="PF02078"/>
    </source>
</evidence>
<dbReference type="PRINTS" id="PR01368">
    <property type="entry name" value="SYNAPSIN"/>
</dbReference>
<keyword evidence="10" id="KW-1185">Reference proteome</keyword>
<dbReference type="InterPro" id="IPR001359">
    <property type="entry name" value="Synapsin"/>
</dbReference>
<evidence type="ECO:0000259" key="8">
    <source>
        <dbReference type="Pfam" id="PF02750"/>
    </source>
</evidence>
<name>A0A2P6N9J9_9EUKA</name>
<dbReference type="AlphaFoldDB" id="A0A2P6N9J9"/>
<evidence type="ECO:0000256" key="6">
    <source>
        <dbReference type="SAM" id="Phobius"/>
    </source>
</evidence>
<organism evidence="9 10">
    <name type="scientific">Planoprotostelium fungivorum</name>
    <dbReference type="NCBI Taxonomy" id="1890364"/>
    <lineage>
        <taxon>Eukaryota</taxon>
        <taxon>Amoebozoa</taxon>
        <taxon>Evosea</taxon>
        <taxon>Variosea</taxon>
        <taxon>Cavosteliida</taxon>
        <taxon>Cavosteliaceae</taxon>
        <taxon>Planoprotostelium</taxon>
    </lineage>
</organism>
<dbReference type="SUPFAM" id="SSF52440">
    <property type="entry name" value="PreATP-grasp domain"/>
    <property type="match status" value="1"/>
</dbReference>
<evidence type="ECO:0000256" key="5">
    <source>
        <dbReference type="SAM" id="Coils"/>
    </source>
</evidence>
<dbReference type="Gene3D" id="3.30.1490.20">
    <property type="entry name" value="ATP-grasp fold, A domain"/>
    <property type="match status" value="1"/>
</dbReference>
<dbReference type="Gene3D" id="3.40.50.20">
    <property type="match status" value="1"/>
</dbReference>
<dbReference type="Pfam" id="PF02078">
    <property type="entry name" value="Synapsin"/>
    <property type="match status" value="1"/>
</dbReference>
<dbReference type="InterPro" id="IPR013815">
    <property type="entry name" value="ATP_grasp_subdomain_1"/>
</dbReference>
<keyword evidence="3" id="KW-0770">Synapse</keyword>
<accession>A0A2P6N9J9</accession>
<dbReference type="STRING" id="1890364.A0A2P6N9J9"/>
<evidence type="ECO:0000256" key="3">
    <source>
        <dbReference type="ARBA" id="ARBA00023018"/>
    </source>
</evidence>
<gene>
    <name evidence="9" type="ORF">PROFUN_11564</name>
</gene>
<dbReference type="InterPro" id="IPR020898">
    <property type="entry name" value="Synapsin_ATP-bd_dom"/>
</dbReference>
<dbReference type="Pfam" id="PF02750">
    <property type="entry name" value="Synapsin_C"/>
    <property type="match status" value="1"/>
</dbReference>
<dbReference type="Gene3D" id="3.30.470.20">
    <property type="entry name" value="ATP-grasp fold, B domain"/>
    <property type="match status" value="1"/>
</dbReference>
<reference evidence="9 10" key="1">
    <citation type="journal article" date="2018" name="Genome Biol. Evol.">
        <title>Multiple Roots of Fruiting Body Formation in Amoebozoa.</title>
        <authorList>
            <person name="Hillmann F."/>
            <person name="Forbes G."/>
            <person name="Novohradska S."/>
            <person name="Ferling I."/>
            <person name="Riege K."/>
            <person name="Groth M."/>
            <person name="Westermann M."/>
            <person name="Marz M."/>
            <person name="Spaller T."/>
            <person name="Winckler T."/>
            <person name="Schaap P."/>
            <person name="Glockner G."/>
        </authorList>
    </citation>
    <scope>NUCLEOTIDE SEQUENCE [LARGE SCALE GENOMIC DNA]</scope>
    <source>
        <strain evidence="9 10">Jena</strain>
    </source>
</reference>
<evidence type="ECO:0000256" key="2">
    <source>
        <dbReference type="ARBA" id="ARBA00022553"/>
    </source>
</evidence>
<dbReference type="InterPro" id="IPR016185">
    <property type="entry name" value="PreATP-grasp_dom_sf"/>
</dbReference>
<feature type="coiled-coil region" evidence="5">
    <location>
        <begin position="325"/>
        <end position="366"/>
    </location>
</feature>
<dbReference type="PANTHER" id="PTHR10841:SF17">
    <property type="entry name" value="SYNAPSIN"/>
    <property type="match status" value="1"/>
</dbReference>
<feature type="transmembrane region" description="Helical" evidence="6">
    <location>
        <begin position="374"/>
        <end position="396"/>
    </location>
</feature>
<evidence type="ECO:0000313" key="10">
    <source>
        <dbReference type="Proteomes" id="UP000241769"/>
    </source>
</evidence>
<evidence type="ECO:0000256" key="1">
    <source>
        <dbReference type="ARBA" id="ARBA00008243"/>
    </source>
</evidence>
<dbReference type="InterPro" id="IPR020897">
    <property type="entry name" value="Synapsin_pre-ATP-grasp_dom"/>
</dbReference>
<dbReference type="Proteomes" id="UP000241769">
    <property type="component" value="Unassembled WGS sequence"/>
</dbReference>